<feature type="domain" description="Translocation and assembly module TamB C-terminal" evidence="6">
    <location>
        <begin position="915"/>
        <end position="1291"/>
    </location>
</feature>
<evidence type="ECO:0000256" key="4">
    <source>
        <dbReference type="ARBA" id="ARBA00023136"/>
    </source>
</evidence>
<feature type="transmembrane region" description="Helical" evidence="5">
    <location>
        <begin position="12"/>
        <end position="30"/>
    </location>
</feature>
<keyword evidence="9" id="KW-1185">Reference proteome</keyword>
<dbReference type="Pfam" id="PF05170">
    <property type="entry name" value="AsmA"/>
    <property type="match status" value="1"/>
</dbReference>
<dbReference type="Proteomes" id="UP000319040">
    <property type="component" value="Unassembled WGS sequence"/>
</dbReference>
<evidence type="ECO:0000256" key="5">
    <source>
        <dbReference type="SAM" id="Phobius"/>
    </source>
</evidence>
<dbReference type="InterPro" id="IPR007844">
    <property type="entry name" value="AsmA"/>
</dbReference>
<comment type="subcellular location">
    <subcellularLocation>
        <location evidence="1">Membrane</location>
        <topology evidence="1">Single-pass membrane protein</topology>
    </subcellularLocation>
</comment>
<evidence type="ECO:0000256" key="2">
    <source>
        <dbReference type="ARBA" id="ARBA00022692"/>
    </source>
</evidence>
<gene>
    <name evidence="8" type="ORF">SAMN06265379_103103</name>
</gene>
<organism evidence="8 9">
    <name type="scientific">Saccharicrinis carchari</name>
    <dbReference type="NCBI Taxonomy" id="1168039"/>
    <lineage>
        <taxon>Bacteria</taxon>
        <taxon>Pseudomonadati</taxon>
        <taxon>Bacteroidota</taxon>
        <taxon>Bacteroidia</taxon>
        <taxon>Marinilabiliales</taxon>
        <taxon>Marinilabiliaceae</taxon>
        <taxon>Saccharicrinis</taxon>
    </lineage>
</organism>
<proteinExistence type="predicted"/>
<dbReference type="PANTHER" id="PTHR36985">
    <property type="entry name" value="TRANSLOCATION AND ASSEMBLY MODULE SUBUNIT TAMB"/>
    <property type="match status" value="1"/>
</dbReference>
<evidence type="ECO:0000313" key="8">
    <source>
        <dbReference type="EMBL" id="SMO58355.1"/>
    </source>
</evidence>
<evidence type="ECO:0000259" key="7">
    <source>
        <dbReference type="Pfam" id="PF05170"/>
    </source>
</evidence>
<dbReference type="PANTHER" id="PTHR36985:SF1">
    <property type="entry name" value="TRANSLOCATION AND ASSEMBLY MODULE SUBUNIT TAMB"/>
    <property type="match status" value="1"/>
</dbReference>
<dbReference type="GO" id="GO:0009306">
    <property type="term" value="P:protein secretion"/>
    <property type="evidence" value="ECO:0007669"/>
    <property type="project" value="InterPro"/>
</dbReference>
<evidence type="ECO:0000313" key="9">
    <source>
        <dbReference type="Proteomes" id="UP000319040"/>
    </source>
</evidence>
<dbReference type="EMBL" id="FXTB01000003">
    <property type="protein sequence ID" value="SMO58355.1"/>
    <property type="molecule type" value="Genomic_DNA"/>
</dbReference>
<keyword evidence="4 5" id="KW-0472">Membrane</keyword>
<evidence type="ECO:0000259" key="6">
    <source>
        <dbReference type="Pfam" id="PF04357"/>
    </source>
</evidence>
<dbReference type="GO" id="GO:0005886">
    <property type="term" value="C:plasma membrane"/>
    <property type="evidence" value="ECO:0007669"/>
    <property type="project" value="InterPro"/>
</dbReference>
<dbReference type="InterPro" id="IPR007452">
    <property type="entry name" value="TamB_C"/>
</dbReference>
<keyword evidence="2 5" id="KW-0812">Transmembrane</keyword>
<dbReference type="Pfam" id="PF04357">
    <property type="entry name" value="TamB"/>
    <property type="match status" value="1"/>
</dbReference>
<dbReference type="RefSeq" id="WP_142532823.1">
    <property type="nucleotide sequence ID" value="NZ_FXTB01000003.1"/>
</dbReference>
<dbReference type="OrthoDB" id="1109098at2"/>
<evidence type="ECO:0000256" key="3">
    <source>
        <dbReference type="ARBA" id="ARBA00022989"/>
    </source>
</evidence>
<reference evidence="8 9" key="1">
    <citation type="submission" date="2017-05" db="EMBL/GenBank/DDBJ databases">
        <authorList>
            <person name="Varghese N."/>
            <person name="Submissions S."/>
        </authorList>
    </citation>
    <scope>NUCLEOTIDE SEQUENCE [LARGE SCALE GENOMIC DNA]</scope>
    <source>
        <strain evidence="8 9">DSM 27040</strain>
    </source>
</reference>
<keyword evidence="3 5" id="KW-1133">Transmembrane helix</keyword>
<sequence length="1293" mass="143204">MKKILTYSVRIIGWFLLALVALLVLALLLIQTGPVKKKLAGIASEQASSFVQGAVHINAIEGNFFGNIRLKGVLLTDVNNDTLAHITQIDVGYNLLPLLHSELRVHHFHIHKPLVFLKQMKDSTWNVQHIVKPSDTQGADTTASSGSLALYLSQFKLSEGSVHIQSPDTILPQRIEDLNTELSLSYTPEEQEVQLKHFSFVSQHPQVTLQKLSLQFNRNEQRIVLGDLYLKTARNKLQGKAQYNEQPDTAATAQLNSDPLKLQEFEFFLPGLQIPATPVFSFDASLKNDSLEATVQMEDKGERINIKLQASQLIAFIQDQNEVSLGYKLNASFKNIDVAHWTGDKALNHLLNGTLLLDGTGTKPETARVKVDGDFNNVLVQGKKVDKLYFTFQLNQGNLNGIAQGEGAFGAFKLQPQIRNLNKTPGYDFELSVNNLDLAQLTGNDSLQSNINLKAMVHGKGFEPKTMQADAELVFSPSHVYQLKLDTLLARVGYHNENITIDTLNLFTQHVELNAKGNYSLASYSDISLWADFSSLEELAPFMPGIQVQSQGSIKAHAQGRLDSLHLQTEVTLDKTTYDSIYVAIMRLDANALLTKSDTSLNAHLFAGDLNAGNLSVDSVSVKVDAISDSLRVNARMTAKDASTQLEATINPGKALKVILHGWEIDFKNQHFTLQQAPAVIQIDSMDYRINNFKLASGVSDSAQYIVANGHISRNGQQDFKLKVANVDVGEILNSIDSEIQASGSINTDVEINGSATAPLLQGDVKWNDAVLSDYRFTDVNASINYKQNRLKAEALIVPQDSGRIAMSGVFPVQLALDSMRFNYDTKDSVNAELRIEKFPLSVLKTFDVAEQIKGQLNGRIDVKGTPESPDLKGAVKLKDALVKIPEYGIDYRNIEFTINFLRDKINLDTLIIQSNDGNVTGTGEMRFNSDFYKGDVSNSTMSLLFDRFNPVDHQQFNMELTGKASIGGKKGDVVFDGDLTIPEARIYLPAVMAMMQKGGGPEIPKPILVREMEKMALSMDTMVAQQIDSTKVDSVNFDYFNYVTGTVKLNIPKNTWVKNEDMRIELSGNLEMIKHADFFELFGSVEIVRGQYDLLGKTFVIKEGAVSFQGGEELTPHMNIKASYSFRNSQKVEQEITVSVGGTSEEPTVDFTLDGSSISEGDALSYILFGKAMNELTLNQQENVGGKTDLATKAAASVLSSQLSNFLGDKLDVDYIEVKSDGTFDNATVVVGKYITNDLFVSYEQRFGETVENDMSKYEVKLEYELFRFLFFQLNNSTKDSGFDVIFKVDAE</sequence>
<name>A0A521CG66_SACCC</name>
<evidence type="ECO:0000256" key="1">
    <source>
        <dbReference type="ARBA" id="ARBA00004167"/>
    </source>
</evidence>
<protein>
    <submittedName>
        <fullName evidence="8">Translocation and assembly module TamB</fullName>
    </submittedName>
</protein>
<feature type="domain" description="AsmA" evidence="7">
    <location>
        <begin position="1"/>
        <end position="446"/>
    </location>
</feature>
<accession>A0A521CG66</accession>